<reference evidence="1" key="1">
    <citation type="journal article" date="2013" name="Genome Announc.">
        <title>Draft Genome Sequence of Agarivorans albus Strain MKT 106T, an Agarolytic Marine Bacterium.</title>
        <authorList>
            <person name="Yasuike M."/>
            <person name="Nakamura Y."/>
            <person name="Kai W."/>
            <person name="Fujiwara A."/>
            <person name="Fukui Y."/>
            <person name="Satomi M."/>
            <person name="Sano M."/>
        </authorList>
    </citation>
    <scope>NUCLEOTIDE SEQUENCE [LARGE SCALE GENOMIC DNA]</scope>
</reference>
<evidence type="ECO:0000313" key="2">
    <source>
        <dbReference type="Proteomes" id="UP000014461"/>
    </source>
</evidence>
<evidence type="ECO:0000313" key="1">
    <source>
        <dbReference type="EMBL" id="GAD03832.1"/>
    </source>
</evidence>
<dbReference type="Proteomes" id="UP000014461">
    <property type="component" value="Unassembled WGS sequence"/>
</dbReference>
<gene>
    <name evidence="1" type="ORF">AALB_3912</name>
</gene>
<comment type="caution">
    <text evidence="1">The sequence shown here is derived from an EMBL/GenBank/DDBJ whole genome shotgun (WGS) entry which is preliminary data.</text>
</comment>
<dbReference type="AlphaFoldDB" id="R9PR37"/>
<dbReference type="EMBL" id="BARX01000034">
    <property type="protein sequence ID" value="GAD03832.1"/>
    <property type="molecule type" value="Genomic_DNA"/>
</dbReference>
<dbReference type="STRING" id="1331007.AALB_3912"/>
<proteinExistence type="predicted"/>
<organism evidence="1 2">
    <name type="scientific">Agarivorans albus MKT 106</name>
    <dbReference type="NCBI Taxonomy" id="1331007"/>
    <lineage>
        <taxon>Bacteria</taxon>
        <taxon>Pseudomonadati</taxon>
        <taxon>Pseudomonadota</taxon>
        <taxon>Gammaproteobacteria</taxon>
        <taxon>Alteromonadales</taxon>
        <taxon>Alteromonadaceae</taxon>
        <taxon>Agarivorans</taxon>
    </lineage>
</organism>
<name>R9PR37_AGAAL</name>
<protein>
    <submittedName>
        <fullName evidence="1">Uncharacterized protein</fullName>
    </submittedName>
</protein>
<sequence>MKDYLALLRVRLSLDLLGQKLAPDAPLKLETAIIFTSTT</sequence>
<accession>R9PR37</accession>
<keyword evidence="2" id="KW-1185">Reference proteome</keyword>